<dbReference type="InterPro" id="IPR016181">
    <property type="entry name" value="Acyl_CoA_acyltransferase"/>
</dbReference>
<dbReference type="SUPFAM" id="SSF55729">
    <property type="entry name" value="Acyl-CoA N-acyltransferases (Nat)"/>
    <property type="match status" value="1"/>
</dbReference>
<dbReference type="GO" id="GO:0016747">
    <property type="term" value="F:acyltransferase activity, transferring groups other than amino-acyl groups"/>
    <property type="evidence" value="ECO:0007669"/>
    <property type="project" value="InterPro"/>
</dbReference>
<evidence type="ECO:0000259" key="1">
    <source>
        <dbReference type="PROSITE" id="PS51186"/>
    </source>
</evidence>
<protein>
    <submittedName>
        <fullName evidence="2">GNAT family N-acetyltransferase</fullName>
    </submittedName>
</protein>
<gene>
    <name evidence="2" type="ORF">LKD48_07720</name>
</gene>
<dbReference type="PROSITE" id="PS51186">
    <property type="entry name" value="GNAT"/>
    <property type="match status" value="1"/>
</dbReference>
<dbReference type="RefSeq" id="WP_308731650.1">
    <property type="nucleotide sequence ID" value="NZ_JAJEQN010000016.1"/>
</dbReference>
<keyword evidence="3" id="KW-1185">Reference proteome</keyword>
<dbReference type="AlphaFoldDB" id="A0AAE3E442"/>
<comment type="caution">
    <text evidence="2">The sequence shown here is derived from an EMBL/GenBank/DDBJ whole genome shotgun (WGS) entry which is preliminary data.</text>
</comment>
<evidence type="ECO:0000313" key="3">
    <source>
        <dbReference type="Proteomes" id="UP001198200"/>
    </source>
</evidence>
<reference evidence="2 3" key="1">
    <citation type="submission" date="2021-10" db="EMBL/GenBank/DDBJ databases">
        <title>Anaerobic single-cell dispensing facilitates the cultivation of human gut bacteria.</title>
        <authorList>
            <person name="Afrizal A."/>
        </authorList>
    </citation>
    <scope>NUCLEOTIDE SEQUENCE [LARGE SCALE GENOMIC DNA]</scope>
    <source>
        <strain evidence="2 3">CLA-AA-H224</strain>
    </source>
</reference>
<name>A0AAE3E442_9FIRM</name>
<proteinExistence type="predicted"/>
<dbReference type="Gene3D" id="3.40.630.30">
    <property type="match status" value="1"/>
</dbReference>
<dbReference type="Proteomes" id="UP001198200">
    <property type="component" value="Unassembled WGS sequence"/>
</dbReference>
<dbReference type="Pfam" id="PF13508">
    <property type="entry name" value="Acetyltransf_7"/>
    <property type="match status" value="1"/>
</dbReference>
<organism evidence="2 3">
    <name type="scientific">Anthropogastromicrobium aceti</name>
    <dbReference type="NCBI Taxonomy" id="2981768"/>
    <lineage>
        <taxon>Bacteria</taxon>
        <taxon>Bacillati</taxon>
        <taxon>Bacillota</taxon>
        <taxon>Clostridia</taxon>
        <taxon>Lachnospirales</taxon>
        <taxon>Lachnospiraceae</taxon>
        <taxon>Anthropogastromicrobium</taxon>
    </lineage>
</organism>
<dbReference type="EMBL" id="JAJEQN010000016">
    <property type="protein sequence ID" value="MCC2221521.1"/>
    <property type="molecule type" value="Genomic_DNA"/>
</dbReference>
<sequence length="179" mass="21399">MTELLKIQDFDQMYAIMEASFPDDEYRGYEGQRQLFENPEYKVFIHRNEETKEIDGFLSAWEFDDILFFEHFAVSSKVRNGGIGGRMLREVLAKVNKMTCLEVELPEGELEKRRISFYERNGFCYNPYPYTQPSIAPGRNPIPLRIMTYQRTVTEAEYQKIKNLLYRRVYHVSEQQMKY</sequence>
<dbReference type="InterPro" id="IPR000182">
    <property type="entry name" value="GNAT_dom"/>
</dbReference>
<evidence type="ECO:0000313" key="2">
    <source>
        <dbReference type="EMBL" id="MCC2221521.1"/>
    </source>
</evidence>
<accession>A0AAE3E442</accession>
<feature type="domain" description="N-acetyltransferase" evidence="1">
    <location>
        <begin position="1"/>
        <end position="149"/>
    </location>
</feature>
<dbReference type="CDD" id="cd04301">
    <property type="entry name" value="NAT_SF"/>
    <property type="match status" value="1"/>
</dbReference>